<feature type="transmembrane region" description="Helical" evidence="5">
    <location>
        <begin position="71"/>
        <end position="91"/>
    </location>
</feature>
<evidence type="ECO:0000256" key="3">
    <source>
        <dbReference type="ARBA" id="ARBA00022989"/>
    </source>
</evidence>
<dbReference type="Pfam" id="PF02535">
    <property type="entry name" value="Zip"/>
    <property type="match status" value="1"/>
</dbReference>
<feature type="transmembrane region" description="Helical" evidence="5">
    <location>
        <begin position="207"/>
        <end position="225"/>
    </location>
</feature>
<feature type="transmembrane region" description="Helical" evidence="5">
    <location>
        <begin position="176"/>
        <end position="201"/>
    </location>
</feature>
<name>A0A5S9F494_UABAM</name>
<dbReference type="GO" id="GO:0005385">
    <property type="term" value="F:zinc ion transmembrane transporter activity"/>
    <property type="evidence" value="ECO:0007669"/>
    <property type="project" value="TreeGrafter"/>
</dbReference>
<evidence type="ECO:0000313" key="6">
    <source>
        <dbReference type="EMBL" id="BBM85051.1"/>
    </source>
</evidence>
<accession>A0A5S9F494</accession>
<dbReference type="OrthoDB" id="9787346at2"/>
<feature type="transmembrane region" description="Helical" evidence="5">
    <location>
        <begin position="40"/>
        <end position="59"/>
    </location>
</feature>
<feature type="transmembrane region" description="Helical" evidence="5">
    <location>
        <begin position="237"/>
        <end position="254"/>
    </location>
</feature>
<dbReference type="PANTHER" id="PTHR11040:SF70">
    <property type="entry name" value="OS05G0316100 PROTEIN"/>
    <property type="match status" value="1"/>
</dbReference>
<dbReference type="GO" id="GO:0016020">
    <property type="term" value="C:membrane"/>
    <property type="evidence" value="ECO:0007669"/>
    <property type="project" value="UniProtKB-SubCell"/>
</dbReference>
<feature type="transmembrane region" description="Helical" evidence="5">
    <location>
        <begin position="111"/>
        <end position="134"/>
    </location>
</feature>
<proteinExistence type="predicted"/>
<evidence type="ECO:0000256" key="2">
    <source>
        <dbReference type="ARBA" id="ARBA00022692"/>
    </source>
</evidence>
<evidence type="ECO:0000256" key="5">
    <source>
        <dbReference type="SAM" id="Phobius"/>
    </source>
</evidence>
<sequence length="255" mass="27524">MLNHIIWDAVFAGILASLACGLGVLPLYFKKIDNQKQIGIGYGFAGGLMFSASVYNLILPGLQMEGHQIEIVLALKVVAGILAGTFFIWLVERYMDTHESKTVENWGGKGVVLIFIAMCIHSIPEGVAVGVGYTSGELHSSSLGDYIALAIGIHNIPEGLAVAIPMRLAGMSLGRCFFMAVFTSIPQPLAAIPAVFLAWFFQPLMPSLMGFAAGAMIFLVILEMIPDALQQESAVKIAWAFIWGFCTMILLQIVL</sequence>
<dbReference type="Proteomes" id="UP000326354">
    <property type="component" value="Chromosome"/>
</dbReference>
<dbReference type="PANTHER" id="PTHR11040">
    <property type="entry name" value="ZINC/IRON TRANSPORTER"/>
    <property type="match status" value="1"/>
</dbReference>
<feature type="transmembrane region" description="Helical" evidence="5">
    <location>
        <begin position="146"/>
        <end position="164"/>
    </location>
</feature>
<evidence type="ECO:0000313" key="7">
    <source>
        <dbReference type="Proteomes" id="UP000326354"/>
    </source>
</evidence>
<dbReference type="RefSeq" id="WP_151969171.1">
    <property type="nucleotide sequence ID" value="NZ_AP019860.1"/>
</dbReference>
<dbReference type="InterPro" id="IPR003689">
    <property type="entry name" value="ZIP"/>
</dbReference>
<organism evidence="6 7">
    <name type="scientific">Uabimicrobium amorphum</name>
    <dbReference type="NCBI Taxonomy" id="2596890"/>
    <lineage>
        <taxon>Bacteria</taxon>
        <taxon>Pseudomonadati</taxon>
        <taxon>Planctomycetota</taxon>
        <taxon>Candidatus Uabimicrobiia</taxon>
        <taxon>Candidatus Uabimicrobiales</taxon>
        <taxon>Candidatus Uabimicrobiaceae</taxon>
        <taxon>Candidatus Uabimicrobium</taxon>
    </lineage>
</organism>
<protein>
    <submittedName>
        <fullName evidence="6">Zinc transporter</fullName>
    </submittedName>
</protein>
<gene>
    <name evidence="6" type="ORF">UABAM_03414</name>
</gene>
<keyword evidence="7" id="KW-1185">Reference proteome</keyword>
<dbReference type="AlphaFoldDB" id="A0A5S9F494"/>
<evidence type="ECO:0000256" key="1">
    <source>
        <dbReference type="ARBA" id="ARBA00004141"/>
    </source>
</evidence>
<reference evidence="6 7" key="1">
    <citation type="submission" date="2019-08" db="EMBL/GenBank/DDBJ databases">
        <title>Complete genome sequence of Candidatus Uab amorphum.</title>
        <authorList>
            <person name="Shiratori T."/>
            <person name="Suzuki S."/>
            <person name="Kakizawa Y."/>
            <person name="Ishida K."/>
        </authorList>
    </citation>
    <scope>NUCLEOTIDE SEQUENCE [LARGE SCALE GENOMIC DNA]</scope>
    <source>
        <strain evidence="6 7">SRT547</strain>
    </source>
</reference>
<comment type="subcellular location">
    <subcellularLocation>
        <location evidence="1">Membrane</location>
        <topology evidence="1">Multi-pass membrane protein</topology>
    </subcellularLocation>
</comment>
<dbReference type="EMBL" id="AP019860">
    <property type="protein sequence ID" value="BBM85051.1"/>
    <property type="molecule type" value="Genomic_DNA"/>
</dbReference>
<evidence type="ECO:0000256" key="4">
    <source>
        <dbReference type="ARBA" id="ARBA00023136"/>
    </source>
</evidence>
<feature type="transmembrane region" description="Helical" evidence="5">
    <location>
        <begin position="6"/>
        <end position="28"/>
    </location>
</feature>
<keyword evidence="2 5" id="KW-0812">Transmembrane</keyword>
<dbReference type="KEGG" id="uam:UABAM_03414"/>
<keyword evidence="3 5" id="KW-1133">Transmembrane helix</keyword>
<keyword evidence="4 5" id="KW-0472">Membrane</keyword>